<dbReference type="RefSeq" id="WP_377801393.1">
    <property type="nucleotide sequence ID" value="NZ_JBHSLW010000067.1"/>
</dbReference>
<keyword evidence="3" id="KW-1185">Reference proteome</keyword>
<evidence type="ECO:0000256" key="1">
    <source>
        <dbReference type="SAM" id="MobiDB-lite"/>
    </source>
</evidence>
<comment type="caution">
    <text evidence="2">The sequence shown here is derived from an EMBL/GenBank/DDBJ whole genome shotgun (WGS) entry which is preliminary data.</text>
</comment>
<evidence type="ECO:0000313" key="2">
    <source>
        <dbReference type="EMBL" id="MFC5423229.1"/>
    </source>
</evidence>
<dbReference type="InterPro" id="IPR010183">
    <property type="entry name" value="Phage_lambda_Bet"/>
</dbReference>
<dbReference type="EMBL" id="JBHSLW010000067">
    <property type="protein sequence ID" value="MFC5423229.1"/>
    <property type="molecule type" value="Genomic_DNA"/>
</dbReference>
<proteinExistence type="predicted"/>
<reference evidence="3" key="1">
    <citation type="journal article" date="2019" name="Int. J. Syst. Evol. Microbiol.">
        <title>The Global Catalogue of Microorganisms (GCM) 10K type strain sequencing project: providing services to taxonomists for standard genome sequencing and annotation.</title>
        <authorList>
            <consortium name="The Broad Institute Genomics Platform"/>
            <consortium name="The Broad Institute Genome Sequencing Center for Infectious Disease"/>
            <person name="Wu L."/>
            <person name="Ma J."/>
        </authorList>
    </citation>
    <scope>NUCLEOTIDE SEQUENCE [LARGE SCALE GENOMIC DNA]</scope>
    <source>
        <strain evidence="3">NCAIM B.01391</strain>
    </source>
</reference>
<feature type="region of interest" description="Disordered" evidence="1">
    <location>
        <begin position="236"/>
        <end position="325"/>
    </location>
</feature>
<protein>
    <submittedName>
        <fullName evidence="2">Phage recombination protein Bet</fullName>
    </submittedName>
</protein>
<name>A0ABW0J0Q8_9HYPH</name>
<dbReference type="InterPro" id="IPR018330">
    <property type="entry name" value="RecT_fam"/>
</dbReference>
<gene>
    <name evidence="2" type="primary">bet</name>
    <name evidence="2" type="ORF">ACFPOB_27160</name>
</gene>
<feature type="region of interest" description="Disordered" evidence="1">
    <location>
        <begin position="378"/>
        <end position="422"/>
    </location>
</feature>
<dbReference type="NCBIfam" id="TIGR01913">
    <property type="entry name" value="bet_lambda"/>
    <property type="match status" value="1"/>
</dbReference>
<evidence type="ECO:0000313" key="3">
    <source>
        <dbReference type="Proteomes" id="UP001596053"/>
    </source>
</evidence>
<sequence length="482" mass="53484">MNALVELQPPRLPYHAAVQDRFGVDKSGWKALVEAVYPLAKTPDSVVMALSYCKARKLDPFKKPVHIVPMWDSKKRDYVETIWPGISEVRTTAFRTGQYAGCDEAEFGPTIEKTFTGKVKKRGNGGDSYEEQTVEVAFPEWCRMTVYRVLGDRVCKFVGPKVKWLESYATIGNTDLPNDMWQSRPEGQIEKCAEAAALRKAFPEELGNQLTAEEMEGRRVEGDVAVADVADAAQRRLPPAPPAARQITHVETVDPETGEIQQDEPARDEPKQEAKPAGRTAPKPSETKAAPVEVTSGNQQGQQDQQQDDEHDGGERVPDYNGQALLAEFSEALDGFESVEAIDEWLGKTKGKPNLGMVIVEALNPGDQQEAREIYRQAKARIEDHAASEQQAGDTDQPSADDDTFPGDRPSTHQAAEKAPADMNDAELQAYIRAWIEASTDAVVMKKRWFAEAELRDNLDPKVAGELRALWKKRSDELQPKA</sequence>
<dbReference type="Pfam" id="PF03837">
    <property type="entry name" value="RecT"/>
    <property type="match status" value="1"/>
</dbReference>
<dbReference type="Proteomes" id="UP001596053">
    <property type="component" value="Unassembled WGS sequence"/>
</dbReference>
<feature type="compositionally biased region" description="Polar residues" evidence="1">
    <location>
        <begin position="388"/>
        <end position="398"/>
    </location>
</feature>
<accession>A0ABW0J0Q8</accession>
<feature type="compositionally biased region" description="Basic and acidic residues" evidence="1">
    <location>
        <begin position="264"/>
        <end position="276"/>
    </location>
</feature>
<organism evidence="2 3">
    <name type="scientific">Bosea eneae</name>
    <dbReference type="NCBI Taxonomy" id="151454"/>
    <lineage>
        <taxon>Bacteria</taxon>
        <taxon>Pseudomonadati</taxon>
        <taxon>Pseudomonadota</taxon>
        <taxon>Alphaproteobacteria</taxon>
        <taxon>Hyphomicrobiales</taxon>
        <taxon>Boseaceae</taxon>
        <taxon>Bosea</taxon>
    </lineage>
</organism>
<feature type="compositionally biased region" description="Basic and acidic residues" evidence="1">
    <location>
        <begin position="378"/>
        <end position="387"/>
    </location>
</feature>